<gene>
    <name evidence="2" type="ORF">GV827_02570</name>
</gene>
<keyword evidence="1" id="KW-0812">Transmembrane</keyword>
<name>A0A6P0C7Z5_9RHOB</name>
<sequence>MALILRLEGLAVVIAALLCFGYLGGSWMLFALLILSPDLMMLGYLRGPRLGALLYNLGHSYFGPSVLGGAAFIIGNVIIWQLALIWVAHIGLDRALGFGLKYGSGFKETHLGRV</sequence>
<proteinExistence type="predicted"/>
<evidence type="ECO:0000313" key="3">
    <source>
        <dbReference type="Proteomes" id="UP000468591"/>
    </source>
</evidence>
<keyword evidence="3" id="KW-1185">Reference proteome</keyword>
<reference evidence="2 3" key="1">
    <citation type="submission" date="2020-01" db="EMBL/GenBank/DDBJ databases">
        <title>Sulfitobacter sediminilitoris sp. nov., isolated from a tidal flat.</title>
        <authorList>
            <person name="Park S."/>
            <person name="Yoon J.-H."/>
        </authorList>
    </citation>
    <scope>NUCLEOTIDE SEQUENCE [LARGE SCALE GENOMIC DNA]</scope>
    <source>
        <strain evidence="2 3">JBTF-M27</strain>
    </source>
</reference>
<dbReference type="InterPro" id="IPR025356">
    <property type="entry name" value="DUF4260"/>
</dbReference>
<feature type="transmembrane region" description="Helical" evidence="1">
    <location>
        <begin position="66"/>
        <end position="92"/>
    </location>
</feature>
<keyword evidence="1" id="KW-0472">Membrane</keyword>
<evidence type="ECO:0000313" key="2">
    <source>
        <dbReference type="EMBL" id="NEK21286.1"/>
    </source>
</evidence>
<dbReference type="Proteomes" id="UP000468591">
    <property type="component" value="Unassembled WGS sequence"/>
</dbReference>
<feature type="transmembrane region" description="Helical" evidence="1">
    <location>
        <begin position="12"/>
        <end position="35"/>
    </location>
</feature>
<dbReference type="EMBL" id="JAABNT010000001">
    <property type="protein sequence ID" value="NEK21286.1"/>
    <property type="molecule type" value="Genomic_DNA"/>
</dbReference>
<protein>
    <submittedName>
        <fullName evidence="2">DUF4260 family protein</fullName>
    </submittedName>
</protein>
<dbReference type="AlphaFoldDB" id="A0A6P0C7Z5"/>
<accession>A0A6P0C7Z5</accession>
<comment type="caution">
    <text evidence="2">The sequence shown here is derived from an EMBL/GenBank/DDBJ whole genome shotgun (WGS) entry which is preliminary data.</text>
</comment>
<organism evidence="2 3">
    <name type="scientific">Sulfitobacter sediminilitoris</name>
    <dbReference type="NCBI Taxonomy" id="2698830"/>
    <lineage>
        <taxon>Bacteria</taxon>
        <taxon>Pseudomonadati</taxon>
        <taxon>Pseudomonadota</taxon>
        <taxon>Alphaproteobacteria</taxon>
        <taxon>Rhodobacterales</taxon>
        <taxon>Roseobacteraceae</taxon>
        <taxon>Sulfitobacter</taxon>
    </lineage>
</organism>
<dbReference type="Pfam" id="PF14079">
    <property type="entry name" value="DUF4260"/>
    <property type="match status" value="1"/>
</dbReference>
<keyword evidence="1" id="KW-1133">Transmembrane helix</keyword>
<evidence type="ECO:0000256" key="1">
    <source>
        <dbReference type="SAM" id="Phobius"/>
    </source>
</evidence>